<name>A0AA39QIW1_9AGAR</name>
<protein>
    <recommendedName>
        <fullName evidence="3">DUF659 domain-containing protein</fullName>
    </recommendedName>
</protein>
<dbReference type="Proteomes" id="UP001175228">
    <property type="component" value="Unassembled WGS sequence"/>
</dbReference>
<keyword evidence="2" id="KW-1185">Reference proteome</keyword>
<evidence type="ECO:0000313" key="2">
    <source>
        <dbReference type="Proteomes" id="UP001175228"/>
    </source>
</evidence>
<organism evidence="1 2">
    <name type="scientific">Armillaria luteobubalina</name>
    <dbReference type="NCBI Taxonomy" id="153913"/>
    <lineage>
        <taxon>Eukaryota</taxon>
        <taxon>Fungi</taxon>
        <taxon>Dikarya</taxon>
        <taxon>Basidiomycota</taxon>
        <taxon>Agaricomycotina</taxon>
        <taxon>Agaricomycetes</taxon>
        <taxon>Agaricomycetidae</taxon>
        <taxon>Agaricales</taxon>
        <taxon>Marasmiineae</taxon>
        <taxon>Physalacriaceae</taxon>
        <taxon>Armillaria</taxon>
    </lineage>
</organism>
<evidence type="ECO:0008006" key="3">
    <source>
        <dbReference type="Google" id="ProtNLM"/>
    </source>
</evidence>
<comment type="caution">
    <text evidence="1">The sequence shown here is derived from an EMBL/GenBank/DDBJ whole genome shotgun (WGS) entry which is preliminary data.</text>
</comment>
<proteinExistence type="predicted"/>
<dbReference type="EMBL" id="JAUEPU010000003">
    <property type="protein sequence ID" value="KAK0503763.1"/>
    <property type="molecule type" value="Genomic_DNA"/>
</dbReference>
<reference evidence="1" key="1">
    <citation type="submission" date="2023-06" db="EMBL/GenBank/DDBJ databases">
        <authorList>
            <consortium name="Lawrence Berkeley National Laboratory"/>
            <person name="Ahrendt S."/>
            <person name="Sahu N."/>
            <person name="Indic B."/>
            <person name="Wong-Bajracharya J."/>
            <person name="Merenyi Z."/>
            <person name="Ke H.-M."/>
            <person name="Monk M."/>
            <person name="Kocsube S."/>
            <person name="Drula E."/>
            <person name="Lipzen A."/>
            <person name="Balint B."/>
            <person name="Henrissat B."/>
            <person name="Andreopoulos B."/>
            <person name="Martin F.M."/>
            <person name="Harder C.B."/>
            <person name="Rigling D."/>
            <person name="Ford K.L."/>
            <person name="Foster G.D."/>
            <person name="Pangilinan J."/>
            <person name="Papanicolaou A."/>
            <person name="Barry K."/>
            <person name="LaButti K."/>
            <person name="Viragh M."/>
            <person name="Koriabine M."/>
            <person name="Yan M."/>
            <person name="Riley R."/>
            <person name="Champramary S."/>
            <person name="Plett K.L."/>
            <person name="Tsai I.J."/>
            <person name="Slot J."/>
            <person name="Sipos G."/>
            <person name="Plett J."/>
            <person name="Nagy L.G."/>
            <person name="Grigoriev I.V."/>
        </authorList>
    </citation>
    <scope>NUCLEOTIDE SEQUENCE</scope>
    <source>
        <strain evidence="1">HWK02</strain>
    </source>
</reference>
<gene>
    <name evidence="1" type="ORF">EDD18DRAFT_1062962</name>
</gene>
<accession>A0AA39QIW1</accession>
<feature type="non-terminal residue" evidence="1">
    <location>
        <position position="1"/>
    </location>
</feature>
<dbReference type="AlphaFoldDB" id="A0AA39QIW1"/>
<sequence>KFPWMLNCGDPCHQLNLMAKDLIVGSKKHPKIKPFADIISAISTITTYFSHSNYGQFWLQQELQKETDKHGIEMAGAT</sequence>
<evidence type="ECO:0000313" key="1">
    <source>
        <dbReference type="EMBL" id="KAK0503763.1"/>
    </source>
</evidence>